<accession>A0A3E0K817</accession>
<feature type="compositionally biased region" description="Polar residues" evidence="1">
    <location>
        <begin position="91"/>
        <end position="103"/>
    </location>
</feature>
<feature type="region of interest" description="Disordered" evidence="1">
    <location>
        <begin position="70"/>
        <end position="115"/>
    </location>
</feature>
<dbReference type="EMBL" id="QEWE01000009">
    <property type="protein sequence ID" value="REJ30668.1"/>
    <property type="molecule type" value="Genomic_DNA"/>
</dbReference>
<name>A0A3E0K817_9BACI</name>
<reference evidence="2 3" key="1">
    <citation type="submission" date="2018-03" db="EMBL/GenBank/DDBJ databases">
        <authorList>
            <person name="Keele B.F."/>
        </authorList>
    </citation>
    <scope>NUCLEOTIDE SEQUENCE [LARGE SCALE GENOMIC DNA]</scope>
    <source>
        <strain evidence="2">ZCTH4_d</strain>
    </source>
</reference>
<dbReference type="Proteomes" id="UP000257014">
    <property type="component" value="Unassembled WGS sequence"/>
</dbReference>
<proteinExistence type="predicted"/>
<feature type="region of interest" description="Disordered" evidence="1">
    <location>
        <begin position="1"/>
        <end position="44"/>
    </location>
</feature>
<evidence type="ECO:0000313" key="3">
    <source>
        <dbReference type="Proteomes" id="UP000257014"/>
    </source>
</evidence>
<dbReference type="AlphaFoldDB" id="A0A3E0K817"/>
<gene>
    <name evidence="2" type="ORF">C6P37_02875</name>
</gene>
<evidence type="ECO:0000313" key="2">
    <source>
        <dbReference type="EMBL" id="REJ30668.1"/>
    </source>
</evidence>
<protein>
    <submittedName>
        <fullName evidence="2">Uncharacterized protein</fullName>
    </submittedName>
</protein>
<organism evidence="2 3">
    <name type="scientific">Caldibacillus debilis</name>
    <dbReference type="NCBI Taxonomy" id="301148"/>
    <lineage>
        <taxon>Bacteria</taxon>
        <taxon>Bacillati</taxon>
        <taxon>Bacillota</taxon>
        <taxon>Bacilli</taxon>
        <taxon>Bacillales</taxon>
        <taxon>Bacillaceae</taxon>
        <taxon>Caldibacillus</taxon>
    </lineage>
</organism>
<sequence>MRSSIPQGRSRPFPVKGRDQALFPRSTRRIGKIPPAGLEGKAACTPSDPLKETLIVGNSKLCAAETSDRFKTPFGQGFPGRQAEKWPRPPFQSQSFTGRQSSFPLPAFPAAKARW</sequence>
<evidence type="ECO:0000256" key="1">
    <source>
        <dbReference type="SAM" id="MobiDB-lite"/>
    </source>
</evidence>
<comment type="caution">
    <text evidence="2">The sequence shown here is derived from an EMBL/GenBank/DDBJ whole genome shotgun (WGS) entry which is preliminary data.</text>
</comment>